<dbReference type="OrthoDB" id="9805828at2"/>
<dbReference type="GO" id="GO:0046872">
    <property type="term" value="F:metal ion binding"/>
    <property type="evidence" value="ECO:0007669"/>
    <property type="project" value="UniProtKB-KW"/>
</dbReference>
<dbReference type="RefSeq" id="WP_009805549.1">
    <property type="nucleotide sequence ID" value="NZ_CH724131.1"/>
</dbReference>
<keyword evidence="7" id="KW-0732">Signal</keyword>
<dbReference type="STRING" id="252305.OB2597_06600"/>
<protein>
    <submittedName>
        <fullName evidence="9">Cytochrome c family protein</fullName>
    </submittedName>
</protein>
<dbReference type="PANTHER" id="PTHR11961">
    <property type="entry name" value="CYTOCHROME C"/>
    <property type="match status" value="1"/>
</dbReference>
<keyword evidence="10" id="KW-1185">Reference proteome</keyword>
<evidence type="ECO:0000313" key="10">
    <source>
        <dbReference type="Proteomes" id="UP000004318"/>
    </source>
</evidence>
<dbReference type="InterPro" id="IPR036909">
    <property type="entry name" value="Cyt_c-like_dom_sf"/>
</dbReference>
<evidence type="ECO:0000256" key="4">
    <source>
        <dbReference type="ARBA" id="ARBA00022982"/>
    </source>
</evidence>
<dbReference type="SUPFAM" id="SSF46626">
    <property type="entry name" value="Cytochrome c"/>
    <property type="match status" value="1"/>
</dbReference>
<feature type="signal peptide" evidence="7">
    <location>
        <begin position="1"/>
        <end position="20"/>
    </location>
</feature>
<dbReference type="Gene3D" id="1.10.760.10">
    <property type="entry name" value="Cytochrome c-like domain"/>
    <property type="match status" value="1"/>
</dbReference>
<evidence type="ECO:0000256" key="1">
    <source>
        <dbReference type="ARBA" id="ARBA00022448"/>
    </source>
</evidence>
<dbReference type="EMBL" id="AAMO01000001">
    <property type="protein sequence ID" value="EAQ04932.1"/>
    <property type="molecule type" value="Genomic_DNA"/>
</dbReference>
<dbReference type="eggNOG" id="COG3474">
    <property type="taxonomic scope" value="Bacteria"/>
</dbReference>
<keyword evidence="4" id="KW-0249">Electron transport</keyword>
<dbReference type="AlphaFoldDB" id="A3TTF5"/>
<evidence type="ECO:0000256" key="6">
    <source>
        <dbReference type="PROSITE-ProRule" id="PRU00433"/>
    </source>
</evidence>
<evidence type="ECO:0000259" key="8">
    <source>
        <dbReference type="PROSITE" id="PS51007"/>
    </source>
</evidence>
<evidence type="ECO:0000256" key="2">
    <source>
        <dbReference type="ARBA" id="ARBA00022617"/>
    </source>
</evidence>
<dbReference type="InterPro" id="IPR002327">
    <property type="entry name" value="Cyt_c_1A/1B"/>
</dbReference>
<keyword evidence="5 6" id="KW-0408">Iron</keyword>
<proteinExistence type="predicted"/>
<dbReference type="InterPro" id="IPR009056">
    <property type="entry name" value="Cyt_c-like_dom"/>
</dbReference>
<reference evidence="9 10" key="1">
    <citation type="journal article" date="2010" name="J. Bacteriol.">
        <title>Genome sequences of Oceanicola granulosus HTCC2516(T) and Oceanicola batsensis HTCC2597(TDelta).</title>
        <authorList>
            <person name="Thrash J.C."/>
            <person name="Cho J.C."/>
            <person name="Vergin K.L."/>
            <person name="Giovannoni S.J."/>
        </authorList>
    </citation>
    <scope>NUCLEOTIDE SEQUENCE [LARGE SCALE GENOMIC DNA]</scope>
    <source>
        <strain evidence="10">ATCC BAA-863 / DSM 15984 / KCTC 12145 / HTCC2597</strain>
    </source>
</reference>
<evidence type="ECO:0000256" key="3">
    <source>
        <dbReference type="ARBA" id="ARBA00022723"/>
    </source>
</evidence>
<feature type="chain" id="PRO_5002660047" evidence="7">
    <location>
        <begin position="21"/>
        <end position="137"/>
    </location>
</feature>
<dbReference type="PROSITE" id="PS51007">
    <property type="entry name" value="CYTC"/>
    <property type="match status" value="1"/>
</dbReference>
<accession>A3TTF5</accession>
<gene>
    <name evidence="9" type="ORF">OB2597_06600</name>
</gene>
<dbReference type="HOGENOM" id="CLU_060944_1_0_5"/>
<feature type="domain" description="Cytochrome c" evidence="8">
    <location>
        <begin position="22"/>
        <end position="135"/>
    </location>
</feature>
<dbReference type="GO" id="GO:0020037">
    <property type="term" value="F:heme binding"/>
    <property type="evidence" value="ECO:0007669"/>
    <property type="project" value="InterPro"/>
</dbReference>
<keyword evidence="3 6" id="KW-0479">Metal-binding</keyword>
<keyword evidence="1" id="KW-0813">Transport</keyword>
<keyword evidence="2 6" id="KW-0349">Heme</keyword>
<evidence type="ECO:0000256" key="7">
    <source>
        <dbReference type="SAM" id="SignalP"/>
    </source>
</evidence>
<dbReference type="GO" id="GO:0009055">
    <property type="term" value="F:electron transfer activity"/>
    <property type="evidence" value="ECO:0007669"/>
    <property type="project" value="InterPro"/>
</dbReference>
<evidence type="ECO:0000313" key="9">
    <source>
        <dbReference type="EMBL" id="EAQ04932.1"/>
    </source>
</evidence>
<comment type="caution">
    <text evidence="9">The sequence shown here is derived from an EMBL/GenBank/DDBJ whole genome shotgun (WGS) entry which is preliminary data.</text>
</comment>
<sequence>MTRSLTIAAALAALAAPAYSDGDAAAGENEFRKCKSCHEIATADETLVRGGKTGPNLYGVVGRTAGTVEGFNYGDDLVRAGEAGLVWDEAQLAAYMEDPRAFLRDYLGDNSARSRMTFRLRKGSEDVAAYLATVGDE</sequence>
<dbReference type="Proteomes" id="UP000004318">
    <property type="component" value="Unassembled WGS sequence"/>
</dbReference>
<organism evidence="9 10">
    <name type="scientific">Pseudooceanicola batsensis (strain ATCC BAA-863 / DSM 15984 / KCTC 12145 / HTCC2597)</name>
    <name type="common">Oceanicola batsensis</name>
    <dbReference type="NCBI Taxonomy" id="252305"/>
    <lineage>
        <taxon>Bacteria</taxon>
        <taxon>Pseudomonadati</taxon>
        <taxon>Pseudomonadota</taxon>
        <taxon>Alphaproteobacteria</taxon>
        <taxon>Rhodobacterales</taxon>
        <taxon>Paracoccaceae</taxon>
        <taxon>Pseudooceanicola</taxon>
    </lineage>
</organism>
<evidence type="ECO:0000256" key="5">
    <source>
        <dbReference type="ARBA" id="ARBA00023004"/>
    </source>
</evidence>
<name>A3TTF5_PSEBH</name>